<dbReference type="Gene3D" id="2.60.120.260">
    <property type="entry name" value="Galactose-binding domain-like"/>
    <property type="match status" value="1"/>
</dbReference>
<evidence type="ECO:0000256" key="1">
    <source>
        <dbReference type="ARBA" id="ARBA00007401"/>
    </source>
</evidence>
<comment type="similarity">
    <text evidence="1">Belongs to the glycosyl hydrolase 2 family.</text>
</comment>
<dbReference type="Pfam" id="PF02837">
    <property type="entry name" value="Glyco_hydro_2_N"/>
    <property type="match status" value="1"/>
</dbReference>
<evidence type="ECO:0000256" key="2">
    <source>
        <dbReference type="ARBA" id="ARBA00022801"/>
    </source>
</evidence>
<feature type="region of interest" description="Disordered" evidence="4">
    <location>
        <begin position="642"/>
        <end position="680"/>
    </location>
</feature>
<dbReference type="Proteomes" id="UP000005143">
    <property type="component" value="Unassembled WGS sequence"/>
</dbReference>
<dbReference type="PANTHER" id="PTHR42732:SF1">
    <property type="entry name" value="BETA-MANNOSIDASE"/>
    <property type="match status" value="1"/>
</dbReference>
<dbReference type="EMBL" id="AGUD01000251">
    <property type="protein sequence ID" value="EHN09811.1"/>
    <property type="molecule type" value="Genomic_DNA"/>
</dbReference>
<sequence length="680" mass="74035">MRSRLLAVLVPLLVAVAPALLPVTAAASPAPAATGPSPKLRVFAGQDDRWTVGGRWLIRRDPGDVGLAQHWERPGSADGWTPGTVPSVWNAGDDGNASMAGGVAWYRRELRLPRIASTRAGGRWILRFERVSVGATIWVGGRLIGRHRGAYEPFEVDVPARAIRRDGTLTLVVRSDSRRTPSDFPPGSTLADGSPGGGWWNDGGIPREVVLRHADQVDLRVQATPDLPCPTCAGTVRVRATLRNVTRHARTVDVVARIAGRATSLGRVRLKAGARGSVHATAKVPKPIVWSPTRPHLYRIDVDATLRGRRSGPLADRVGDRVAHWRARTGIRSIRVRAGRLELNFRPVNLRGVGLHEQDATHGSALTDRGQDLLLEQARELGGLVIRGHYPLHPRMLEEADRLGLLVWTEIPVYQVRASELKKRAVRLAALRLLRTTIETNAHHPSVFTWSVGNELTTNPGPSIVRYIKTARDVRDELDPTRPLSYARQAGVQRGCVGAYGRLDLIGLNDYFGWYGGPTDALADPVNLGPFLDKLRACNPNEAWMITETGAEANRDGPLEEHGTFAFQSAYAAYHFAVYRSRPWLSGAIWWGLREFRVRPNWAGGNPRPTPPWHGKGLLGRFGTRKPAWDVLHQEFGAVDQLAPAPTGPVTIPPSPPGGIAPPGPGEEGDAPTDPPVPAG</sequence>
<feature type="chain" id="PRO_5039571272" evidence="5">
    <location>
        <begin position="28"/>
        <end position="680"/>
    </location>
</feature>
<gene>
    <name evidence="8" type="ORF">PAI11_33480</name>
</gene>
<evidence type="ECO:0000313" key="8">
    <source>
        <dbReference type="EMBL" id="EHN09811.1"/>
    </source>
</evidence>
<dbReference type="Gene3D" id="3.20.20.80">
    <property type="entry name" value="Glycosidases"/>
    <property type="match status" value="1"/>
</dbReference>
<feature type="domain" description="Glycosyl hydrolases family 2 sugar binding" evidence="7">
    <location>
        <begin position="96"/>
        <end position="213"/>
    </location>
</feature>
<accession>H0E933</accession>
<evidence type="ECO:0000256" key="4">
    <source>
        <dbReference type="SAM" id="MobiDB-lite"/>
    </source>
</evidence>
<dbReference type="InterPro" id="IPR036156">
    <property type="entry name" value="Beta-gal/glucu_dom_sf"/>
</dbReference>
<organism evidence="8 9">
    <name type="scientific">Patulibacter medicamentivorans</name>
    <dbReference type="NCBI Taxonomy" id="1097667"/>
    <lineage>
        <taxon>Bacteria</taxon>
        <taxon>Bacillati</taxon>
        <taxon>Actinomycetota</taxon>
        <taxon>Thermoleophilia</taxon>
        <taxon>Solirubrobacterales</taxon>
        <taxon>Patulibacteraceae</taxon>
        <taxon>Patulibacter</taxon>
    </lineage>
</organism>
<name>H0E933_9ACTN</name>
<protein>
    <submittedName>
        <fullName evidence="8">Beta-galactosidase</fullName>
        <ecNumber evidence="8">3.2.1.23</ecNumber>
    </submittedName>
</protein>
<keyword evidence="3 8" id="KW-0326">Glycosidase</keyword>
<dbReference type="InterPro" id="IPR006101">
    <property type="entry name" value="Glyco_hydro_2"/>
</dbReference>
<reference evidence="8 9" key="1">
    <citation type="journal article" date="2013" name="Biodegradation">
        <title>Quantitative proteomic analysis of ibuprofen-degrading Patulibacter sp. strain I11.</title>
        <authorList>
            <person name="Almeida B."/>
            <person name="Kjeldal H."/>
            <person name="Lolas I."/>
            <person name="Knudsen A.D."/>
            <person name="Carvalho G."/>
            <person name="Nielsen K.L."/>
            <person name="Barreto Crespo M.T."/>
            <person name="Stensballe A."/>
            <person name="Nielsen J.L."/>
        </authorList>
    </citation>
    <scope>NUCLEOTIDE SEQUENCE [LARGE SCALE GENOMIC DNA]</scope>
    <source>
        <strain evidence="8 9">I11</strain>
    </source>
</reference>
<dbReference type="Gene3D" id="2.60.40.10">
    <property type="entry name" value="Immunoglobulins"/>
    <property type="match status" value="1"/>
</dbReference>
<keyword evidence="9" id="KW-1185">Reference proteome</keyword>
<feature type="compositionally biased region" description="Pro residues" evidence="4">
    <location>
        <begin position="651"/>
        <end position="665"/>
    </location>
</feature>
<keyword evidence="2 8" id="KW-0378">Hydrolase</keyword>
<feature type="domain" description="Glycoside hydrolase family 2 catalytic" evidence="6">
    <location>
        <begin position="334"/>
        <end position="516"/>
    </location>
</feature>
<dbReference type="InterPro" id="IPR008979">
    <property type="entry name" value="Galactose-bd-like_sf"/>
</dbReference>
<dbReference type="AlphaFoldDB" id="H0E933"/>
<evidence type="ECO:0000259" key="6">
    <source>
        <dbReference type="Pfam" id="PF02836"/>
    </source>
</evidence>
<evidence type="ECO:0000256" key="5">
    <source>
        <dbReference type="SAM" id="SignalP"/>
    </source>
</evidence>
<dbReference type="InterPro" id="IPR006103">
    <property type="entry name" value="Glyco_hydro_2_cat"/>
</dbReference>
<keyword evidence="5" id="KW-0732">Signal</keyword>
<proteinExistence type="inferred from homology"/>
<dbReference type="InterPro" id="IPR051913">
    <property type="entry name" value="GH2_Domain-Containing"/>
</dbReference>
<dbReference type="OrthoDB" id="9762066at2"/>
<dbReference type="SUPFAM" id="SSF49785">
    <property type="entry name" value="Galactose-binding domain-like"/>
    <property type="match status" value="1"/>
</dbReference>
<dbReference type="SUPFAM" id="SSF49303">
    <property type="entry name" value="beta-Galactosidase/glucuronidase domain"/>
    <property type="match status" value="1"/>
</dbReference>
<dbReference type="EC" id="3.2.1.23" evidence="8"/>
<dbReference type="GO" id="GO:0004565">
    <property type="term" value="F:beta-galactosidase activity"/>
    <property type="evidence" value="ECO:0007669"/>
    <property type="project" value="UniProtKB-EC"/>
</dbReference>
<dbReference type="InterPro" id="IPR017853">
    <property type="entry name" value="GH"/>
</dbReference>
<dbReference type="SUPFAM" id="SSF51445">
    <property type="entry name" value="(Trans)glycosidases"/>
    <property type="match status" value="1"/>
</dbReference>
<dbReference type="RefSeq" id="WP_007577325.1">
    <property type="nucleotide sequence ID" value="NZ_AGUD01000251.1"/>
</dbReference>
<dbReference type="GO" id="GO:0005975">
    <property type="term" value="P:carbohydrate metabolic process"/>
    <property type="evidence" value="ECO:0007669"/>
    <property type="project" value="InterPro"/>
</dbReference>
<comment type="caution">
    <text evidence="8">The sequence shown here is derived from an EMBL/GenBank/DDBJ whole genome shotgun (WGS) entry which is preliminary data.</text>
</comment>
<dbReference type="InterPro" id="IPR006104">
    <property type="entry name" value="Glyco_hydro_2_N"/>
</dbReference>
<evidence type="ECO:0000313" key="9">
    <source>
        <dbReference type="Proteomes" id="UP000005143"/>
    </source>
</evidence>
<feature type="signal peptide" evidence="5">
    <location>
        <begin position="1"/>
        <end position="27"/>
    </location>
</feature>
<feature type="region of interest" description="Disordered" evidence="4">
    <location>
        <begin position="176"/>
        <end position="197"/>
    </location>
</feature>
<evidence type="ECO:0000256" key="3">
    <source>
        <dbReference type="ARBA" id="ARBA00023295"/>
    </source>
</evidence>
<dbReference type="PRINTS" id="PR00132">
    <property type="entry name" value="GLHYDRLASE2"/>
</dbReference>
<evidence type="ECO:0000259" key="7">
    <source>
        <dbReference type="Pfam" id="PF02837"/>
    </source>
</evidence>
<dbReference type="Pfam" id="PF02836">
    <property type="entry name" value="Glyco_hydro_2_C"/>
    <property type="match status" value="1"/>
</dbReference>
<dbReference type="InterPro" id="IPR013783">
    <property type="entry name" value="Ig-like_fold"/>
</dbReference>
<dbReference type="PANTHER" id="PTHR42732">
    <property type="entry name" value="BETA-GALACTOSIDASE"/>
    <property type="match status" value="1"/>
</dbReference>